<protein>
    <submittedName>
        <fullName evidence="1">Uncharacterized protein</fullName>
    </submittedName>
</protein>
<accession>A0A1F5MKE7</accession>
<dbReference type="EMBL" id="MFDO01000005">
    <property type="protein sequence ID" value="OGE65832.1"/>
    <property type="molecule type" value="Genomic_DNA"/>
</dbReference>
<sequence>MRLPEQLRREYLQAVKPLAFEARGLNRILKKSEDPFLKANILALRGFLFDRRDIPLNSLERTLLQAEATDLEKAQRINQDPEQKRVDIGRFQQLTREIIDLCHIGKGVALAIRRDNYLADNSAYLIKARPKARTARRALAMTRSREGNLASQGRELFRVAVNELIRYGNEERANRSIQAESIPQLAALIDPGRVVQQDIVSRTLATGQPNSPSLPHHDLGSLYIYRRPTVVNRLHPDIVAESVLTWPKDPANERVAIAVAQLLPQSVILNHRDAPLGLKDPEEVARGVVKLTQLVLAYSQGELMPPGVVQLGRRNQDQRSHLAAFLKYQLAGCVTTEMLVPNRNEDQIRRTHQALSGEVRQLVEWIIVDRDRSGARFMVKQAIEDGLEHDVLIVMLTSRLSTKLFSELDFPAIDLVGPERFAELLRNSVFVPRADRPERIGSLVSILCQRSDAGAIDIERIFTELNNLKYGDEVIRRLVEDSDDDCWEGLYQLLSTTSYFSEARRELYDLIRLGRE</sequence>
<reference evidence="1 2" key="1">
    <citation type="journal article" date="2016" name="Nat. Commun.">
        <title>Thousands of microbial genomes shed light on interconnected biogeochemical processes in an aquifer system.</title>
        <authorList>
            <person name="Anantharaman K."/>
            <person name="Brown C.T."/>
            <person name="Hug L.A."/>
            <person name="Sharon I."/>
            <person name="Castelle C.J."/>
            <person name="Probst A.J."/>
            <person name="Thomas B.C."/>
            <person name="Singh A."/>
            <person name="Wilkins M.J."/>
            <person name="Karaoz U."/>
            <person name="Brodie E.L."/>
            <person name="Williams K.H."/>
            <person name="Hubbard S.S."/>
            <person name="Banfield J.F."/>
        </authorList>
    </citation>
    <scope>NUCLEOTIDE SEQUENCE [LARGE SCALE GENOMIC DNA]</scope>
</reference>
<evidence type="ECO:0000313" key="2">
    <source>
        <dbReference type="Proteomes" id="UP000178017"/>
    </source>
</evidence>
<evidence type="ECO:0000313" key="1">
    <source>
        <dbReference type="EMBL" id="OGE65832.1"/>
    </source>
</evidence>
<organism evidence="1 2">
    <name type="scientific">Candidatus Daviesbacteria bacterium RIFCSPLOWO2_01_FULL_40_24</name>
    <dbReference type="NCBI Taxonomy" id="1797787"/>
    <lineage>
        <taxon>Bacteria</taxon>
        <taxon>Candidatus Daviesiibacteriota</taxon>
    </lineage>
</organism>
<dbReference type="AlphaFoldDB" id="A0A1F5MKE7"/>
<dbReference type="Proteomes" id="UP000178017">
    <property type="component" value="Unassembled WGS sequence"/>
</dbReference>
<comment type="caution">
    <text evidence="1">The sequence shown here is derived from an EMBL/GenBank/DDBJ whole genome shotgun (WGS) entry which is preliminary data.</text>
</comment>
<proteinExistence type="predicted"/>
<gene>
    <name evidence="1" type="ORF">A3B49_03470</name>
</gene>
<name>A0A1F5MKE7_9BACT</name>